<dbReference type="EMBL" id="JAIZAY010000022">
    <property type="protein sequence ID" value="KAJ8020232.1"/>
    <property type="molecule type" value="Genomic_DNA"/>
</dbReference>
<dbReference type="OrthoDB" id="421993at2759"/>
<evidence type="ECO:0000256" key="1">
    <source>
        <dbReference type="ARBA" id="ARBA00009199"/>
    </source>
</evidence>
<dbReference type="PANTHER" id="PTHR11895">
    <property type="entry name" value="TRANSAMIDASE"/>
    <property type="match status" value="1"/>
</dbReference>
<proteinExistence type="inferred from homology"/>
<protein>
    <submittedName>
        <fullName evidence="3">Glutamyl-tRNA(Gln) amidotransferase subunit A, chloroplastic/mitochondrial</fullName>
    </submittedName>
</protein>
<dbReference type="GO" id="GO:0003824">
    <property type="term" value="F:catalytic activity"/>
    <property type="evidence" value="ECO:0007669"/>
    <property type="project" value="InterPro"/>
</dbReference>
<dbReference type="Pfam" id="PF01425">
    <property type="entry name" value="Amidase"/>
    <property type="match status" value="1"/>
</dbReference>
<dbReference type="InterPro" id="IPR000120">
    <property type="entry name" value="Amidase"/>
</dbReference>
<feature type="domain" description="Amidase" evidence="2">
    <location>
        <begin position="88"/>
        <end position="502"/>
    </location>
</feature>
<sequence length="515" mass="56361">MAENLYSEPPIQVPTLANLEELAAKRGLRLKATDEDLKNYQKIMKNICDGFTEFNHLPEPTLPVKYPRTPGYRPKLEENKLNGWYWKTNIEGAKTGKLHGKTVAIKDNIPVAGVPMMNGSSIMEGYVPEFDATVVTRVLDSGGRILGKSTCENFCFSGGSFTCNKGPVRNFHNPLHSAGGSSGGSGTLVAAGEVDMAIGGDQGGSIRLPSCWCGIVGMKATYGLVPYTGILGQEPSLDHVGPMAKTVYDCALMLEVLAGYDDGLDPRQPPNIVVPEYTKEMQVDNLSGMKIGLIKEGFGQKLSDPKVDEMVRTSVMNLREAGATVEEVSIPLHSKVAFLWNMFVMEGSMDSMIDHQGYMNGFKGFYPTSMLSFAGKSIQSRVNDLSHTSKLVLLFGDYVRQNYPGQFYGKGMNMRRLLIKEYEEALEKFDAVAMPTIPFTATKLPTEKLPAHEYIEKALENVSNTMAANCTGMPAMTINAGFIDGLPVGTLFTGKMFDEMTLFKVGHIFEKVNKA</sequence>
<dbReference type="Gene3D" id="3.90.1300.10">
    <property type="entry name" value="Amidase signature (AS) domain"/>
    <property type="match status" value="1"/>
</dbReference>
<dbReference type="InterPro" id="IPR023631">
    <property type="entry name" value="Amidase_dom"/>
</dbReference>
<dbReference type="AlphaFoldDB" id="A0A9Q0YHD4"/>
<evidence type="ECO:0000313" key="4">
    <source>
        <dbReference type="Proteomes" id="UP001152320"/>
    </source>
</evidence>
<dbReference type="InterPro" id="IPR036928">
    <property type="entry name" value="AS_sf"/>
</dbReference>
<dbReference type="PANTHER" id="PTHR11895:SF170">
    <property type="entry name" value="AMIDASE"/>
    <property type="match status" value="1"/>
</dbReference>
<comment type="similarity">
    <text evidence="1">Belongs to the amidase family.</text>
</comment>
<dbReference type="PROSITE" id="PS00571">
    <property type="entry name" value="AMIDASES"/>
    <property type="match status" value="1"/>
</dbReference>
<reference evidence="3" key="1">
    <citation type="submission" date="2021-10" db="EMBL/GenBank/DDBJ databases">
        <title>Tropical sea cucumber genome reveals ecological adaptation and Cuvierian tubules defense mechanism.</title>
        <authorList>
            <person name="Chen T."/>
        </authorList>
    </citation>
    <scope>NUCLEOTIDE SEQUENCE</scope>
    <source>
        <strain evidence="3">Nanhai2018</strain>
        <tissue evidence="3">Muscle</tissue>
    </source>
</reference>
<dbReference type="InterPro" id="IPR020556">
    <property type="entry name" value="Amidase_CS"/>
</dbReference>
<dbReference type="SUPFAM" id="SSF75304">
    <property type="entry name" value="Amidase signature (AS) enzymes"/>
    <property type="match status" value="1"/>
</dbReference>
<dbReference type="Proteomes" id="UP001152320">
    <property type="component" value="Chromosome 22"/>
</dbReference>
<gene>
    <name evidence="3" type="ORF">HOLleu_39767</name>
</gene>
<dbReference type="NCBIfam" id="NF005565">
    <property type="entry name" value="PRK07235.1"/>
    <property type="match status" value="1"/>
</dbReference>
<organism evidence="3 4">
    <name type="scientific">Holothuria leucospilota</name>
    <name type="common">Black long sea cucumber</name>
    <name type="synonym">Mertensiothuria leucospilota</name>
    <dbReference type="NCBI Taxonomy" id="206669"/>
    <lineage>
        <taxon>Eukaryota</taxon>
        <taxon>Metazoa</taxon>
        <taxon>Echinodermata</taxon>
        <taxon>Eleutherozoa</taxon>
        <taxon>Echinozoa</taxon>
        <taxon>Holothuroidea</taxon>
        <taxon>Aspidochirotacea</taxon>
        <taxon>Aspidochirotida</taxon>
        <taxon>Holothuriidae</taxon>
        <taxon>Holothuria</taxon>
    </lineage>
</organism>
<comment type="caution">
    <text evidence="3">The sequence shown here is derived from an EMBL/GenBank/DDBJ whole genome shotgun (WGS) entry which is preliminary data.</text>
</comment>
<evidence type="ECO:0000313" key="3">
    <source>
        <dbReference type="EMBL" id="KAJ8020232.1"/>
    </source>
</evidence>
<evidence type="ECO:0000259" key="2">
    <source>
        <dbReference type="Pfam" id="PF01425"/>
    </source>
</evidence>
<keyword evidence="4" id="KW-1185">Reference proteome</keyword>
<name>A0A9Q0YHD4_HOLLE</name>
<accession>A0A9Q0YHD4</accession>